<evidence type="ECO:0000313" key="5">
    <source>
        <dbReference type="EMBL" id="MPA72872.1"/>
    </source>
</evidence>
<comment type="cofactor">
    <cofactor evidence="1 4">
        <name>pyridoxal 5'-phosphate</name>
        <dbReference type="ChEBI" id="CHEBI:597326"/>
    </cofactor>
</comment>
<keyword evidence="2" id="KW-0210">Decarboxylase</keyword>
<evidence type="ECO:0000256" key="3">
    <source>
        <dbReference type="ARBA" id="ARBA00022898"/>
    </source>
</evidence>
<dbReference type="PANTHER" id="PTHR11999">
    <property type="entry name" value="GROUP II PYRIDOXAL-5-PHOSPHATE DECARBOXYLASE"/>
    <property type="match status" value="1"/>
</dbReference>
<dbReference type="AlphaFoldDB" id="A0A5B7BVG2"/>
<evidence type="ECO:0000256" key="4">
    <source>
        <dbReference type="RuleBase" id="RU000382"/>
    </source>
</evidence>
<dbReference type="PANTHER" id="PTHR11999:SF96">
    <property type="entry name" value="TYROSINE DECARBOXYLASE"/>
    <property type="match status" value="1"/>
</dbReference>
<evidence type="ECO:0000256" key="2">
    <source>
        <dbReference type="ARBA" id="ARBA00022793"/>
    </source>
</evidence>
<name>A0A5B7BVG2_DAVIN</name>
<dbReference type="InterPro" id="IPR002129">
    <property type="entry name" value="PyrdxlP-dep_de-COase"/>
</dbReference>
<dbReference type="GO" id="GO:0030170">
    <property type="term" value="F:pyridoxal phosphate binding"/>
    <property type="evidence" value="ECO:0007669"/>
    <property type="project" value="InterPro"/>
</dbReference>
<dbReference type="GO" id="GO:0005737">
    <property type="term" value="C:cytoplasm"/>
    <property type="evidence" value="ECO:0007669"/>
    <property type="project" value="TreeGrafter"/>
</dbReference>
<dbReference type="Pfam" id="PF00282">
    <property type="entry name" value="Pyridoxal_deC"/>
    <property type="match status" value="1"/>
</dbReference>
<dbReference type="EC" id="4.1.1.25" evidence="5"/>
<gene>
    <name evidence="5" type="ORF">Din_042313</name>
</gene>
<dbReference type="EMBL" id="GHES01042313">
    <property type="protein sequence ID" value="MPA72872.1"/>
    <property type="molecule type" value="Transcribed_RNA"/>
</dbReference>
<organism evidence="5">
    <name type="scientific">Davidia involucrata</name>
    <name type="common">Dove tree</name>
    <dbReference type="NCBI Taxonomy" id="16924"/>
    <lineage>
        <taxon>Eukaryota</taxon>
        <taxon>Viridiplantae</taxon>
        <taxon>Streptophyta</taxon>
        <taxon>Embryophyta</taxon>
        <taxon>Tracheophyta</taxon>
        <taxon>Spermatophyta</taxon>
        <taxon>Magnoliopsida</taxon>
        <taxon>eudicotyledons</taxon>
        <taxon>Gunneridae</taxon>
        <taxon>Pentapetalae</taxon>
        <taxon>asterids</taxon>
        <taxon>Cornales</taxon>
        <taxon>Nyssaceae</taxon>
        <taxon>Davidia</taxon>
    </lineage>
</organism>
<evidence type="ECO:0000256" key="1">
    <source>
        <dbReference type="ARBA" id="ARBA00001933"/>
    </source>
</evidence>
<reference evidence="5" key="1">
    <citation type="submission" date="2019-08" db="EMBL/GenBank/DDBJ databases">
        <title>Reference gene set and small RNA set construction with multiple tissues from Davidia involucrata Baill.</title>
        <authorList>
            <person name="Yang H."/>
            <person name="Zhou C."/>
            <person name="Li G."/>
            <person name="Wang J."/>
            <person name="Gao P."/>
            <person name="Wang M."/>
            <person name="Wang R."/>
            <person name="Zhao Y."/>
        </authorList>
    </citation>
    <scope>NUCLEOTIDE SEQUENCE</scope>
    <source>
        <tissue evidence="5">Mixed with DoveR01_LX</tissue>
    </source>
</reference>
<comment type="similarity">
    <text evidence="4">Belongs to the group II decarboxylase family.</text>
</comment>
<dbReference type="InterPro" id="IPR015421">
    <property type="entry name" value="PyrdxlP-dep_Trfase_major"/>
</dbReference>
<keyword evidence="3 4" id="KW-0663">Pyridoxal phosphate</keyword>
<dbReference type="Gene3D" id="3.40.640.10">
    <property type="entry name" value="Type I PLP-dependent aspartate aminotransferase-like (Major domain)"/>
    <property type="match status" value="1"/>
</dbReference>
<accession>A0A5B7BVG2</accession>
<sequence>MDWLGKMLELPKSFLFSGGGSNVMQGTTCEAILCTLTAARDHILSQIGRERAIATLTPTSHSEKQLKLPELTQRTFDPSPPQSALHLGYLRTHYDWQFSQTLKQQISQSCL</sequence>
<dbReference type="GO" id="GO:0019752">
    <property type="term" value="P:carboxylic acid metabolic process"/>
    <property type="evidence" value="ECO:0007669"/>
    <property type="project" value="InterPro"/>
</dbReference>
<protein>
    <submittedName>
        <fullName evidence="5">Putative tyrosine/DOPA decarboxylase 2-like</fullName>
        <ecNumber evidence="5">4.1.1.25</ecNumber>
    </submittedName>
</protein>
<proteinExistence type="inferred from homology"/>
<dbReference type="InterPro" id="IPR010977">
    <property type="entry name" value="Aromatic_deC"/>
</dbReference>
<keyword evidence="4 5" id="KW-0456">Lyase</keyword>
<dbReference type="GO" id="GO:0004837">
    <property type="term" value="F:tyrosine decarboxylase activity"/>
    <property type="evidence" value="ECO:0007669"/>
    <property type="project" value="UniProtKB-EC"/>
</dbReference>